<reference evidence="1 2" key="1">
    <citation type="submission" date="2019-06" db="EMBL/GenBank/DDBJ databases">
        <title>Whole genome shotgun sequence of Pseudonocardia saturnea NBRC 14499.</title>
        <authorList>
            <person name="Hosoyama A."/>
            <person name="Uohara A."/>
            <person name="Ohji S."/>
            <person name="Ichikawa N."/>
        </authorList>
    </citation>
    <scope>NUCLEOTIDE SEQUENCE [LARGE SCALE GENOMIC DNA]</scope>
    <source>
        <strain evidence="1 2">NBRC 14499</strain>
    </source>
</reference>
<keyword evidence="2" id="KW-1185">Reference proteome</keyword>
<evidence type="ECO:0000313" key="2">
    <source>
        <dbReference type="Proteomes" id="UP000320693"/>
    </source>
</evidence>
<comment type="caution">
    <text evidence="1">The sequence shown here is derived from an EMBL/GenBank/DDBJ whole genome shotgun (WGS) entry which is preliminary data.</text>
</comment>
<organism evidence="1 2">
    <name type="scientific">Pseudonocardia saturnea</name>
    <dbReference type="NCBI Taxonomy" id="33909"/>
    <lineage>
        <taxon>Bacteria</taxon>
        <taxon>Bacillati</taxon>
        <taxon>Actinomycetota</taxon>
        <taxon>Actinomycetes</taxon>
        <taxon>Pseudonocardiales</taxon>
        <taxon>Pseudonocardiaceae</taxon>
        <taxon>Pseudonocardia</taxon>
    </lineage>
</organism>
<dbReference type="EMBL" id="BJNH01000019">
    <property type="protein sequence ID" value="GEC24845.1"/>
    <property type="molecule type" value="Genomic_DNA"/>
</dbReference>
<proteinExistence type="predicted"/>
<sequence length="178" mass="20356">MFMFWAPHPCGKHGTWLGVNVRENARRGSGGPWSFRPCIEVEAVEGRTVYEARVIAHELMMELAERVTCTHIQRGLVAADLGELAEALSTKKRHDGFAREYCRTEARRARVEIENGERSHYSAFLHDRGRRLALLFQLDMTMVDRRQVEALCRFTLKYMLREALVSTGGSGKIDCQDE</sequence>
<dbReference type="Proteomes" id="UP000320693">
    <property type="component" value="Unassembled WGS sequence"/>
</dbReference>
<name>A0ABQ0RVZ8_9PSEU</name>
<evidence type="ECO:0000313" key="1">
    <source>
        <dbReference type="EMBL" id="GEC24845.1"/>
    </source>
</evidence>
<protein>
    <submittedName>
        <fullName evidence="1">Uncharacterized protein</fullName>
    </submittedName>
</protein>
<gene>
    <name evidence="1" type="ORF">PSA01_18740</name>
</gene>
<accession>A0ABQ0RVZ8</accession>